<evidence type="ECO:0000313" key="3">
    <source>
        <dbReference type="Proteomes" id="UP000799291"/>
    </source>
</evidence>
<keyword evidence="3" id="KW-1185">Reference proteome</keyword>
<proteinExistence type="predicted"/>
<keyword evidence="1" id="KW-0732">Signal</keyword>
<accession>A0A6G1J9Y9</accession>
<evidence type="ECO:0000256" key="1">
    <source>
        <dbReference type="SAM" id="SignalP"/>
    </source>
</evidence>
<protein>
    <recommendedName>
        <fullName evidence="4">Secreted protein</fullName>
    </recommendedName>
</protein>
<gene>
    <name evidence="2" type="ORF">K458DRAFT_185091</name>
</gene>
<reference evidence="2" key="1">
    <citation type="journal article" date="2020" name="Stud. Mycol.">
        <title>101 Dothideomycetes genomes: a test case for predicting lifestyles and emergence of pathogens.</title>
        <authorList>
            <person name="Haridas S."/>
            <person name="Albert R."/>
            <person name="Binder M."/>
            <person name="Bloem J."/>
            <person name="Labutti K."/>
            <person name="Salamov A."/>
            <person name="Andreopoulos B."/>
            <person name="Baker S."/>
            <person name="Barry K."/>
            <person name="Bills G."/>
            <person name="Bluhm B."/>
            <person name="Cannon C."/>
            <person name="Castanera R."/>
            <person name="Culley D."/>
            <person name="Daum C."/>
            <person name="Ezra D."/>
            <person name="Gonzalez J."/>
            <person name="Henrissat B."/>
            <person name="Kuo A."/>
            <person name="Liang C."/>
            <person name="Lipzen A."/>
            <person name="Lutzoni F."/>
            <person name="Magnuson J."/>
            <person name="Mondo S."/>
            <person name="Nolan M."/>
            <person name="Ohm R."/>
            <person name="Pangilinan J."/>
            <person name="Park H.-J."/>
            <person name="Ramirez L."/>
            <person name="Alfaro M."/>
            <person name="Sun H."/>
            <person name="Tritt A."/>
            <person name="Yoshinaga Y."/>
            <person name="Zwiers L.-H."/>
            <person name="Turgeon B."/>
            <person name="Goodwin S."/>
            <person name="Spatafora J."/>
            <person name="Crous P."/>
            <person name="Grigoriev I."/>
        </authorList>
    </citation>
    <scope>NUCLEOTIDE SEQUENCE</scope>
    <source>
        <strain evidence="2">CBS 122367</strain>
    </source>
</reference>
<dbReference type="AlphaFoldDB" id="A0A6G1J9Y9"/>
<feature type="signal peptide" evidence="1">
    <location>
        <begin position="1"/>
        <end position="37"/>
    </location>
</feature>
<sequence length="90" mass="9826">MHSANMAAPRPQLMTSSTRVLVDTLALLLLVISLRHAPPVRESLYIIVALRRCSLPDHPDHPRCRSCVCRLRSSTHAAPAHGSAFAVLGH</sequence>
<organism evidence="2 3">
    <name type="scientific">Lentithecium fluviatile CBS 122367</name>
    <dbReference type="NCBI Taxonomy" id="1168545"/>
    <lineage>
        <taxon>Eukaryota</taxon>
        <taxon>Fungi</taxon>
        <taxon>Dikarya</taxon>
        <taxon>Ascomycota</taxon>
        <taxon>Pezizomycotina</taxon>
        <taxon>Dothideomycetes</taxon>
        <taxon>Pleosporomycetidae</taxon>
        <taxon>Pleosporales</taxon>
        <taxon>Massarineae</taxon>
        <taxon>Lentitheciaceae</taxon>
        <taxon>Lentithecium</taxon>
    </lineage>
</organism>
<dbReference type="EMBL" id="MU005575">
    <property type="protein sequence ID" value="KAF2687050.1"/>
    <property type="molecule type" value="Genomic_DNA"/>
</dbReference>
<name>A0A6G1J9Y9_9PLEO</name>
<evidence type="ECO:0000313" key="2">
    <source>
        <dbReference type="EMBL" id="KAF2687050.1"/>
    </source>
</evidence>
<dbReference type="Proteomes" id="UP000799291">
    <property type="component" value="Unassembled WGS sequence"/>
</dbReference>
<feature type="chain" id="PRO_5026051923" description="Secreted protein" evidence="1">
    <location>
        <begin position="38"/>
        <end position="90"/>
    </location>
</feature>
<evidence type="ECO:0008006" key="4">
    <source>
        <dbReference type="Google" id="ProtNLM"/>
    </source>
</evidence>